<keyword evidence="2" id="KW-1185">Reference proteome</keyword>
<evidence type="ECO:0000313" key="2">
    <source>
        <dbReference type="Proteomes" id="UP000324091"/>
    </source>
</evidence>
<accession>A0A5C6N2P9</accession>
<dbReference type="AlphaFoldDB" id="A0A5C6N2P9"/>
<sequence>MNRQDERTFSTDIKMAVLNVRSLLNTSVIVNDLILDRNLDVWILNNRPTAEGPLDLVILDLVITYGLSVGPLDLVIAYGLSAGPLDLVITYGLSVGGSPGPGHNLRPVRGGPLDLVITYGLSVGGSTCYLTPKAKLGPVITNSDRSKCVTPSGCGVLKNCGGEEKVPPHDEFLCLLRRN</sequence>
<protein>
    <submittedName>
        <fullName evidence="1">Uncharacterized protein</fullName>
    </submittedName>
</protein>
<comment type="caution">
    <text evidence="1">The sequence shown here is derived from an EMBL/GenBank/DDBJ whole genome shotgun (WGS) entry which is preliminary data.</text>
</comment>
<dbReference type="Proteomes" id="UP000324091">
    <property type="component" value="Chromosome 4"/>
</dbReference>
<dbReference type="EMBL" id="RHFK02000017">
    <property type="protein sequence ID" value="TWW61473.1"/>
    <property type="molecule type" value="Genomic_DNA"/>
</dbReference>
<gene>
    <name evidence="1" type="ORF">D4764_04G0001200</name>
</gene>
<evidence type="ECO:0000313" key="1">
    <source>
        <dbReference type="EMBL" id="TWW61473.1"/>
    </source>
</evidence>
<reference evidence="1 2" key="1">
    <citation type="submission" date="2019-04" db="EMBL/GenBank/DDBJ databases">
        <title>Chromosome genome assembly for Takifugu flavidus.</title>
        <authorList>
            <person name="Xiao S."/>
        </authorList>
    </citation>
    <scope>NUCLEOTIDE SEQUENCE [LARGE SCALE GENOMIC DNA]</scope>
    <source>
        <strain evidence="1">HTHZ2018</strain>
        <tissue evidence="1">Muscle</tissue>
    </source>
</reference>
<name>A0A5C6N2P9_9TELE</name>
<organism evidence="1 2">
    <name type="scientific">Takifugu flavidus</name>
    <name type="common">sansaifugu</name>
    <dbReference type="NCBI Taxonomy" id="433684"/>
    <lineage>
        <taxon>Eukaryota</taxon>
        <taxon>Metazoa</taxon>
        <taxon>Chordata</taxon>
        <taxon>Craniata</taxon>
        <taxon>Vertebrata</taxon>
        <taxon>Euteleostomi</taxon>
        <taxon>Actinopterygii</taxon>
        <taxon>Neopterygii</taxon>
        <taxon>Teleostei</taxon>
        <taxon>Neoteleostei</taxon>
        <taxon>Acanthomorphata</taxon>
        <taxon>Eupercaria</taxon>
        <taxon>Tetraodontiformes</taxon>
        <taxon>Tetradontoidea</taxon>
        <taxon>Tetraodontidae</taxon>
        <taxon>Takifugu</taxon>
    </lineage>
</organism>
<proteinExistence type="predicted"/>